<dbReference type="EMBL" id="CAFBOS010000114">
    <property type="protein sequence ID" value="CAB5003765.1"/>
    <property type="molecule type" value="Genomic_DNA"/>
</dbReference>
<dbReference type="AlphaFoldDB" id="A0A6J7IDA3"/>
<dbReference type="PANTHER" id="PTHR13696">
    <property type="entry name" value="P-LOOP CONTAINING NUCLEOSIDE TRIPHOSPHATE HYDROLASE"/>
    <property type="match status" value="1"/>
</dbReference>
<dbReference type="SUPFAM" id="SSF52540">
    <property type="entry name" value="P-loop containing nucleoside triphosphate hydrolases"/>
    <property type="match status" value="1"/>
</dbReference>
<dbReference type="InterPro" id="IPR027417">
    <property type="entry name" value="P-loop_NTPase"/>
</dbReference>
<dbReference type="CDD" id="cd02042">
    <property type="entry name" value="ParAB_family"/>
    <property type="match status" value="1"/>
</dbReference>
<accession>A0A6J7IDA3</accession>
<dbReference type="InterPro" id="IPR025669">
    <property type="entry name" value="AAA_dom"/>
</dbReference>
<sequence>MKVVATYNIKGGVGKTATAVNLAYEATRAGNRVLLWDLDPQCAATFFFRIKPTVKGGAKRLIESNGSLAAHIRATDHLGLDLVPADFSMRNLDLHLDTRKRPTRRITTLLEPLADQYDIAILDCPPGITLTSESVFAACDALLVPTVPTTLSMRTLDQLISFLADADRPLVLPFVSMIDRRKKLQRDFLAEIFERVPAHLPTVIASTSVIERMGIERAPVAVFAPRSQSALAYRELWADVARRLWA</sequence>
<evidence type="ECO:0000313" key="2">
    <source>
        <dbReference type="EMBL" id="CAB4732588.1"/>
    </source>
</evidence>
<name>A0A6J7IDA3_9ZZZZ</name>
<dbReference type="EMBL" id="CAFABA010000004">
    <property type="protein sequence ID" value="CAB4813950.1"/>
    <property type="molecule type" value="Genomic_DNA"/>
</dbReference>
<evidence type="ECO:0000259" key="1">
    <source>
        <dbReference type="Pfam" id="PF13614"/>
    </source>
</evidence>
<evidence type="ECO:0000313" key="4">
    <source>
        <dbReference type="EMBL" id="CAB4928334.1"/>
    </source>
</evidence>
<dbReference type="Gene3D" id="3.40.50.300">
    <property type="entry name" value="P-loop containing nucleotide triphosphate hydrolases"/>
    <property type="match status" value="1"/>
</dbReference>
<dbReference type="Pfam" id="PF13614">
    <property type="entry name" value="AAA_31"/>
    <property type="match status" value="1"/>
</dbReference>
<reference evidence="4" key="1">
    <citation type="submission" date="2020-05" db="EMBL/GenBank/DDBJ databases">
        <authorList>
            <person name="Chiriac C."/>
            <person name="Salcher M."/>
            <person name="Ghai R."/>
            <person name="Kavagutti S V."/>
        </authorList>
    </citation>
    <scope>NUCLEOTIDE SEQUENCE</scope>
</reference>
<organism evidence="4">
    <name type="scientific">freshwater metagenome</name>
    <dbReference type="NCBI Taxonomy" id="449393"/>
    <lineage>
        <taxon>unclassified sequences</taxon>
        <taxon>metagenomes</taxon>
        <taxon>ecological metagenomes</taxon>
    </lineage>
</organism>
<proteinExistence type="predicted"/>
<dbReference type="EMBL" id="CAEZYR010000014">
    <property type="protein sequence ID" value="CAB4732588.1"/>
    <property type="molecule type" value="Genomic_DNA"/>
</dbReference>
<feature type="domain" description="AAA" evidence="1">
    <location>
        <begin position="1"/>
        <end position="164"/>
    </location>
</feature>
<dbReference type="InterPro" id="IPR050678">
    <property type="entry name" value="DNA_Partitioning_ATPase"/>
</dbReference>
<evidence type="ECO:0000313" key="5">
    <source>
        <dbReference type="EMBL" id="CAB5003765.1"/>
    </source>
</evidence>
<dbReference type="EMBL" id="CAFBMH010000127">
    <property type="protein sequence ID" value="CAB4928334.1"/>
    <property type="molecule type" value="Genomic_DNA"/>
</dbReference>
<evidence type="ECO:0000313" key="3">
    <source>
        <dbReference type="EMBL" id="CAB4813950.1"/>
    </source>
</evidence>
<protein>
    <submittedName>
        <fullName evidence="4">Unannotated protein</fullName>
    </submittedName>
</protein>
<dbReference type="PANTHER" id="PTHR13696:SF52">
    <property type="entry name" value="PARA FAMILY PROTEIN CT_582"/>
    <property type="match status" value="1"/>
</dbReference>
<gene>
    <name evidence="2" type="ORF">UFOPK2754_00585</name>
    <name evidence="3" type="ORF">UFOPK3139_00215</name>
    <name evidence="4" type="ORF">UFOPK3543_02505</name>
    <name evidence="5" type="ORF">UFOPK3967_01805</name>
</gene>